<dbReference type="InterPro" id="IPR002099">
    <property type="entry name" value="MutL/Mlh/PMS"/>
</dbReference>
<keyword evidence="7" id="KW-0479">Metal-binding</keyword>
<feature type="domain" description="RING-type" evidence="10">
    <location>
        <begin position="1130"/>
        <end position="1172"/>
    </location>
</feature>
<evidence type="ECO:0000259" key="10">
    <source>
        <dbReference type="PROSITE" id="PS50089"/>
    </source>
</evidence>
<evidence type="ECO:0000256" key="2">
    <source>
        <dbReference type="ARBA" id="ARBA00006082"/>
    </source>
</evidence>
<dbReference type="Gene3D" id="3.30.40.10">
    <property type="entry name" value="Zinc/RING finger domain, C3HC4 (zinc finger)"/>
    <property type="match status" value="1"/>
</dbReference>
<dbReference type="GO" id="GO:0016887">
    <property type="term" value="F:ATP hydrolysis activity"/>
    <property type="evidence" value="ECO:0007669"/>
    <property type="project" value="InterPro"/>
</dbReference>
<gene>
    <name evidence="11" type="ORF">HMN09_01269900</name>
</gene>
<comment type="caution">
    <text evidence="11">The sequence shown here is derived from an EMBL/GenBank/DDBJ whole genome shotgun (WGS) entry which is preliminary data.</text>
</comment>
<evidence type="ECO:0000313" key="12">
    <source>
        <dbReference type="Proteomes" id="UP000613580"/>
    </source>
</evidence>
<keyword evidence="6 9" id="KW-0472">Membrane</keyword>
<evidence type="ECO:0000256" key="1">
    <source>
        <dbReference type="ARBA" id="ARBA00004370"/>
    </source>
</evidence>
<dbReference type="InterPro" id="IPR036890">
    <property type="entry name" value="HATPase_C_sf"/>
</dbReference>
<dbReference type="NCBIfam" id="TIGR00585">
    <property type="entry name" value="mutl"/>
    <property type="match status" value="1"/>
</dbReference>
<dbReference type="InterPro" id="IPR037198">
    <property type="entry name" value="MutL_C_sf"/>
</dbReference>
<dbReference type="GO" id="GO:0032300">
    <property type="term" value="C:mismatch repair complex"/>
    <property type="evidence" value="ECO:0007669"/>
    <property type="project" value="InterPro"/>
</dbReference>
<accession>A0A8H6S0Z1</accession>
<dbReference type="GO" id="GO:0008270">
    <property type="term" value="F:zinc ion binding"/>
    <property type="evidence" value="ECO:0007669"/>
    <property type="project" value="UniProtKB-KW"/>
</dbReference>
<proteinExistence type="inferred from homology"/>
<dbReference type="PANTHER" id="PTHR10073">
    <property type="entry name" value="DNA MISMATCH REPAIR PROTEIN MLH, PMS, MUTL"/>
    <property type="match status" value="1"/>
</dbReference>
<dbReference type="InterPro" id="IPR014790">
    <property type="entry name" value="MutL_C"/>
</dbReference>
<evidence type="ECO:0000313" key="11">
    <source>
        <dbReference type="EMBL" id="KAF7290914.1"/>
    </source>
</evidence>
<dbReference type="PANTHER" id="PTHR10073:SF47">
    <property type="entry name" value="DNA MISMATCH REPAIR PROTEIN MLH3"/>
    <property type="match status" value="1"/>
</dbReference>
<dbReference type="SMART" id="SM00184">
    <property type="entry name" value="RING"/>
    <property type="match status" value="1"/>
</dbReference>
<dbReference type="InterPro" id="IPR014721">
    <property type="entry name" value="Ribsml_uS5_D2-typ_fold_subgr"/>
</dbReference>
<feature type="region of interest" description="Disordered" evidence="8">
    <location>
        <begin position="1176"/>
        <end position="1203"/>
    </location>
</feature>
<dbReference type="InterPro" id="IPR013083">
    <property type="entry name" value="Znf_RING/FYVE/PHD"/>
</dbReference>
<evidence type="ECO:0000256" key="9">
    <source>
        <dbReference type="SAM" id="Phobius"/>
    </source>
</evidence>
<feature type="compositionally biased region" description="Basic and acidic residues" evidence="8">
    <location>
        <begin position="1056"/>
        <end position="1068"/>
    </location>
</feature>
<dbReference type="SUPFAM" id="SSF118116">
    <property type="entry name" value="DNA mismatch repair protein MutL"/>
    <property type="match status" value="1"/>
</dbReference>
<keyword evidence="7" id="KW-0862">Zinc</keyword>
<dbReference type="InterPro" id="IPR042121">
    <property type="entry name" value="MutL_C_regsub"/>
</dbReference>
<dbReference type="InterPro" id="IPR042120">
    <property type="entry name" value="MutL_C_dimsub"/>
</dbReference>
<sequence>MDANIEPLPDVTRSKLRSTQILTSLSQIVSELLQNSLDAGASHIDIGVDCEEWTCWVRDDGCGMSRDGMDILSRGLEAGRYGTSKAYAPESLDNLATFGFRGEALASCADICCLEIASRTSRSTQTWSAIMKGSKSLYNGTAVRWTRESPGTTVCVRDAFYNLPVRRRSHPSPTRTIDAIRRQIEAFALVFPGVSFTLENTHNTKDEKDMVLRIPKTSSILSAFRHLYGRALAQHVEDIDIISSDLRVEGFISLDGAQSKAYQFLYINRHPISPCELHHAIDLRFAASSFSKHAYEEEGETKLRSTTRRSPRKTEKRAVYVLNITVPPQDMDNCLEPAKAVVHLRNKTNVTALLAGAVDSFLVRNGFALQDKPRTASPSPRKRQKTDHDFADDSGYAEDEPSTSMRGRRPSALSKAVIPAVPFHTQEAEEEVLWTDANTGQVYVVNTRTGNSHKQSEPPGTDDAAIAQRRTLVKRSQEKADDMPKWIQEALEANDVFAVAEKKIPHVVQLPSVEGGDGHHACHGRKLADYLRQGEAYADPSAGSSHRFHKSDLSNARVIDQVDRKFIACLMANSSLVLIDQHAADERVRVERFLKQLCLGYLANVAGSEDGGVKMRELGTPVPVLVTRSEATRLESPEIRKVFGHWGFWFADTAEEQRETSDYCQVFVRCVPDVVADKLLMDNELRDLVKAFLARAEEDPSSTFQEARDDKHPDDDELYWLEALRWCPQQLLDLINSKACRGAIMFNDSLTVAQCQKLVDSLAQTAFPFQLGGEEQRGGSGPEANRMVESCILWPTIFFPLLAAGAPRPTEPDLPVTEQRALSIKSERSWFWGWAFGAESTVSVVDRSPIVSFASRPAAFGAEINDPILGYVIPLSSFTTPCTPTTSNNVSSSAMTTTLPSNNACPRLCITGPHQPDPNETWIALVQRGGGCEFVKKVREAQRLGARAVVVGGEDPEISGYPDLLVNMYSQEDASDVKIPSTFIRYTDYSTLFKLILASSTSHDGLQTLSLLITAEYGAWEWYSPIVTFIVILLLPSALTFVTLLVHRIRSARAAQRERAPEDVHESGEDPYAPSPDPTTEQPVETEAEAGTSTSSAVQTQPDPEAEAEAEAEQSTSTGPLPWFDQQHECAICLCEFEKGDKVRVLPCHHIFHLVEVDEWLIQRKKLCPVCKADVTQPPPELAPRPTPAPAENATERTPLLET</sequence>
<feature type="compositionally biased region" description="Acidic residues" evidence="8">
    <location>
        <begin position="392"/>
        <end position="401"/>
    </location>
</feature>
<keyword evidence="3 9" id="KW-0812">Transmembrane</keyword>
<evidence type="ECO:0000256" key="3">
    <source>
        <dbReference type="ARBA" id="ARBA00022692"/>
    </source>
</evidence>
<dbReference type="AlphaFoldDB" id="A0A8H6S0Z1"/>
<dbReference type="InterPro" id="IPR014762">
    <property type="entry name" value="DNA_mismatch_repair_CS"/>
</dbReference>
<protein>
    <submittedName>
        <fullName evidence="11">Mismatch repair-related protein</fullName>
    </submittedName>
</protein>
<evidence type="ECO:0000256" key="4">
    <source>
        <dbReference type="ARBA" id="ARBA00022763"/>
    </source>
</evidence>
<dbReference type="Gene3D" id="3.50.30.30">
    <property type="match status" value="1"/>
</dbReference>
<keyword evidence="7" id="KW-0863">Zinc-finger</keyword>
<keyword evidence="12" id="KW-1185">Reference proteome</keyword>
<dbReference type="GO" id="GO:0140664">
    <property type="term" value="F:ATP-dependent DNA damage sensor activity"/>
    <property type="evidence" value="ECO:0007669"/>
    <property type="project" value="InterPro"/>
</dbReference>
<dbReference type="InterPro" id="IPR020568">
    <property type="entry name" value="Ribosomal_Su5_D2-typ_SF"/>
</dbReference>
<dbReference type="SMART" id="SM00853">
    <property type="entry name" value="MutL_C"/>
    <property type="match status" value="1"/>
</dbReference>
<feature type="compositionally biased region" description="Pro residues" evidence="8">
    <location>
        <begin position="1177"/>
        <end position="1189"/>
    </location>
</feature>
<dbReference type="InterPro" id="IPR003137">
    <property type="entry name" value="PA_domain"/>
</dbReference>
<reference evidence="11" key="1">
    <citation type="submission" date="2020-05" db="EMBL/GenBank/DDBJ databases">
        <title>Mycena genomes resolve the evolution of fungal bioluminescence.</title>
        <authorList>
            <person name="Tsai I.J."/>
        </authorList>
    </citation>
    <scope>NUCLEOTIDE SEQUENCE</scope>
    <source>
        <strain evidence="11">110903Hualien_Pintung</strain>
    </source>
</reference>
<dbReference type="Proteomes" id="UP000613580">
    <property type="component" value="Unassembled WGS sequence"/>
</dbReference>
<organism evidence="11 12">
    <name type="scientific">Mycena chlorophos</name>
    <name type="common">Agaric fungus</name>
    <name type="synonym">Agaricus chlorophos</name>
    <dbReference type="NCBI Taxonomy" id="658473"/>
    <lineage>
        <taxon>Eukaryota</taxon>
        <taxon>Fungi</taxon>
        <taxon>Dikarya</taxon>
        <taxon>Basidiomycota</taxon>
        <taxon>Agaricomycotina</taxon>
        <taxon>Agaricomycetes</taxon>
        <taxon>Agaricomycetidae</taxon>
        <taxon>Agaricales</taxon>
        <taxon>Marasmiineae</taxon>
        <taxon>Mycenaceae</taxon>
        <taxon>Mycena</taxon>
    </lineage>
</organism>
<dbReference type="OrthoDB" id="429932at2759"/>
<dbReference type="Gene3D" id="3.30.565.10">
    <property type="entry name" value="Histidine kinase-like ATPase, C-terminal domain"/>
    <property type="match status" value="1"/>
</dbReference>
<evidence type="ECO:0000256" key="5">
    <source>
        <dbReference type="ARBA" id="ARBA00022989"/>
    </source>
</evidence>
<comment type="subcellular location">
    <subcellularLocation>
        <location evidence="1">Membrane</location>
    </subcellularLocation>
</comment>
<dbReference type="GO" id="GO:0061982">
    <property type="term" value="P:meiosis I cell cycle process"/>
    <property type="evidence" value="ECO:0007669"/>
    <property type="project" value="UniProtKB-ARBA"/>
</dbReference>
<dbReference type="SUPFAM" id="SSF55874">
    <property type="entry name" value="ATPase domain of HSP90 chaperone/DNA topoisomerase II/histidine kinase"/>
    <property type="match status" value="1"/>
</dbReference>
<dbReference type="InterPro" id="IPR013507">
    <property type="entry name" value="DNA_mismatch_S5_2-like"/>
</dbReference>
<dbReference type="PROSITE" id="PS00058">
    <property type="entry name" value="DNA_MISMATCH_REPAIR_1"/>
    <property type="match status" value="1"/>
</dbReference>
<dbReference type="Pfam" id="PF13639">
    <property type="entry name" value="zf-RING_2"/>
    <property type="match status" value="1"/>
</dbReference>
<dbReference type="EMBL" id="JACAZE010000025">
    <property type="protein sequence ID" value="KAF7290914.1"/>
    <property type="molecule type" value="Genomic_DNA"/>
</dbReference>
<dbReference type="Gene3D" id="3.30.1370.100">
    <property type="entry name" value="MutL, C-terminal domain, regulatory subdomain"/>
    <property type="match status" value="1"/>
</dbReference>
<feature type="compositionally biased region" description="Polar residues" evidence="8">
    <location>
        <begin position="1091"/>
        <end position="1102"/>
    </location>
</feature>
<feature type="transmembrane region" description="Helical" evidence="9">
    <location>
        <begin position="1022"/>
        <end position="1046"/>
    </location>
</feature>
<evidence type="ECO:0000256" key="6">
    <source>
        <dbReference type="ARBA" id="ARBA00023136"/>
    </source>
</evidence>
<keyword evidence="4" id="KW-0227">DNA damage</keyword>
<dbReference type="FunFam" id="3.30.40.10:FF:000388">
    <property type="entry name" value="Putative RING zinc finger domain superfamily protein"/>
    <property type="match status" value="1"/>
</dbReference>
<dbReference type="Pfam" id="PF13589">
    <property type="entry name" value="HATPase_c_3"/>
    <property type="match status" value="1"/>
</dbReference>
<dbReference type="InterPro" id="IPR038973">
    <property type="entry name" value="MutL/Mlh/Pms-like"/>
</dbReference>
<name>A0A8H6S0Z1_MYCCL</name>
<dbReference type="PROSITE" id="PS50089">
    <property type="entry name" value="ZF_RING_2"/>
    <property type="match status" value="1"/>
</dbReference>
<dbReference type="Gene3D" id="3.30.1540.20">
    <property type="entry name" value="MutL, C-terminal domain, dimerisation subdomain"/>
    <property type="match status" value="1"/>
</dbReference>
<dbReference type="GO" id="GO:0030983">
    <property type="term" value="F:mismatched DNA binding"/>
    <property type="evidence" value="ECO:0007669"/>
    <property type="project" value="InterPro"/>
</dbReference>
<dbReference type="Pfam" id="PF02225">
    <property type="entry name" value="PA"/>
    <property type="match status" value="1"/>
</dbReference>
<feature type="region of interest" description="Disordered" evidence="8">
    <location>
        <begin position="1056"/>
        <end position="1121"/>
    </location>
</feature>
<dbReference type="GO" id="GO:0005524">
    <property type="term" value="F:ATP binding"/>
    <property type="evidence" value="ECO:0007669"/>
    <property type="project" value="InterPro"/>
</dbReference>
<dbReference type="InterPro" id="IPR001841">
    <property type="entry name" value="Znf_RING"/>
</dbReference>
<dbReference type="Gene3D" id="3.30.230.10">
    <property type="match status" value="1"/>
</dbReference>
<dbReference type="GO" id="GO:0016020">
    <property type="term" value="C:membrane"/>
    <property type="evidence" value="ECO:0007669"/>
    <property type="project" value="UniProtKB-SubCell"/>
</dbReference>
<dbReference type="SMART" id="SM01340">
    <property type="entry name" value="DNA_mis_repair"/>
    <property type="match status" value="1"/>
</dbReference>
<evidence type="ECO:0000256" key="8">
    <source>
        <dbReference type="SAM" id="MobiDB-lite"/>
    </source>
</evidence>
<comment type="similarity">
    <text evidence="2">Belongs to the DNA mismatch repair MutL/HexB family.</text>
</comment>
<dbReference type="SUPFAM" id="SSF54211">
    <property type="entry name" value="Ribosomal protein S5 domain 2-like"/>
    <property type="match status" value="1"/>
</dbReference>
<keyword evidence="5 9" id="KW-1133">Transmembrane helix</keyword>
<dbReference type="GO" id="GO:0006298">
    <property type="term" value="P:mismatch repair"/>
    <property type="evidence" value="ECO:0007669"/>
    <property type="project" value="InterPro"/>
</dbReference>
<dbReference type="SUPFAM" id="SSF57850">
    <property type="entry name" value="RING/U-box"/>
    <property type="match status" value="1"/>
</dbReference>
<feature type="region of interest" description="Disordered" evidence="8">
    <location>
        <begin position="371"/>
        <end position="411"/>
    </location>
</feature>
<evidence type="ECO:0000256" key="7">
    <source>
        <dbReference type="PROSITE-ProRule" id="PRU00175"/>
    </source>
</evidence>